<dbReference type="PANTHER" id="PTHR30055:SF240">
    <property type="entry name" value="HTH-TYPE TRANSCRIPTIONAL REGULATOR ACRR"/>
    <property type="match status" value="1"/>
</dbReference>
<dbReference type="Pfam" id="PF00440">
    <property type="entry name" value="TetR_N"/>
    <property type="match status" value="1"/>
</dbReference>
<reference evidence="7 8" key="1">
    <citation type="submission" date="2020-06" db="EMBL/GenBank/DDBJ databases">
        <authorList>
            <person name="Qiu C."/>
            <person name="Liu Z."/>
        </authorList>
    </citation>
    <scope>NUCLEOTIDE SEQUENCE [LARGE SCALE GENOMIC DNA]</scope>
    <source>
        <strain evidence="7 8">EM 1</strain>
    </source>
</reference>
<dbReference type="InterPro" id="IPR013572">
    <property type="entry name" value="Tscrpt_reg_MAATS_C"/>
</dbReference>
<feature type="domain" description="HTH tetR-type" evidence="6">
    <location>
        <begin position="10"/>
        <end position="70"/>
    </location>
</feature>
<dbReference type="SUPFAM" id="SSF46689">
    <property type="entry name" value="Homeodomain-like"/>
    <property type="match status" value="1"/>
</dbReference>
<dbReference type="PRINTS" id="PR00455">
    <property type="entry name" value="HTHTETR"/>
</dbReference>
<comment type="caution">
    <text evidence="7">The sequence shown here is derived from an EMBL/GenBank/DDBJ whole genome shotgun (WGS) entry which is preliminary data.</text>
</comment>
<name>A0A850QI94_9BURK</name>
<dbReference type="RefSeq" id="WP_176802384.1">
    <property type="nucleotide sequence ID" value="NZ_JABXYJ010000002.1"/>
</dbReference>
<evidence type="ECO:0000313" key="7">
    <source>
        <dbReference type="EMBL" id="NVO77123.1"/>
    </source>
</evidence>
<dbReference type="EMBL" id="JABXYJ010000002">
    <property type="protein sequence ID" value="NVO77123.1"/>
    <property type="molecule type" value="Genomic_DNA"/>
</dbReference>
<evidence type="ECO:0000256" key="4">
    <source>
        <dbReference type="ARBA" id="ARBA00023163"/>
    </source>
</evidence>
<evidence type="ECO:0000256" key="1">
    <source>
        <dbReference type="ARBA" id="ARBA00022491"/>
    </source>
</evidence>
<keyword evidence="2" id="KW-0805">Transcription regulation</keyword>
<evidence type="ECO:0000256" key="5">
    <source>
        <dbReference type="PROSITE-ProRule" id="PRU00335"/>
    </source>
</evidence>
<evidence type="ECO:0000256" key="3">
    <source>
        <dbReference type="ARBA" id="ARBA00023125"/>
    </source>
</evidence>
<dbReference type="InterPro" id="IPR001647">
    <property type="entry name" value="HTH_TetR"/>
</dbReference>
<keyword evidence="3 5" id="KW-0238">DNA-binding</keyword>
<dbReference type="Gene3D" id="1.10.357.10">
    <property type="entry name" value="Tetracycline Repressor, domain 2"/>
    <property type="match status" value="1"/>
</dbReference>
<dbReference type="SUPFAM" id="SSF48498">
    <property type="entry name" value="Tetracyclin repressor-like, C-terminal domain"/>
    <property type="match status" value="1"/>
</dbReference>
<feature type="DNA-binding region" description="H-T-H motif" evidence="5">
    <location>
        <begin position="33"/>
        <end position="52"/>
    </location>
</feature>
<organism evidence="7 8">
    <name type="scientific">Undibacterium oligocarboniphilum</name>
    <dbReference type="NCBI Taxonomy" id="666702"/>
    <lineage>
        <taxon>Bacteria</taxon>
        <taxon>Pseudomonadati</taxon>
        <taxon>Pseudomonadota</taxon>
        <taxon>Betaproteobacteria</taxon>
        <taxon>Burkholderiales</taxon>
        <taxon>Oxalobacteraceae</taxon>
        <taxon>Undibacterium</taxon>
    </lineage>
</organism>
<dbReference type="PANTHER" id="PTHR30055">
    <property type="entry name" value="HTH-TYPE TRANSCRIPTIONAL REGULATOR RUTR"/>
    <property type="match status" value="1"/>
</dbReference>
<dbReference type="InterPro" id="IPR036271">
    <property type="entry name" value="Tet_transcr_reg_TetR-rel_C_sf"/>
</dbReference>
<keyword evidence="8" id="KW-1185">Reference proteome</keyword>
<dbReference type="AlphaFoldDB" id="A0A850QI94"/>
<proteinExistence type="predicted"/>
<keyword evidence="1" id="KW-0678">Repressor</keyword>
<dbReference type="PROSITE" id="PS50977">
    <property type="entry name" value="HTH_TETR_2"/>
    <property type="match status" value="1"/>
</dbReference>
<accession>A0A850QI94</accession>
<dbReference type="InterPro" id="IPR009057">
    <property type="entry name" value="Homeodomain-like_sf"/>
</dbReference>
<keyword evidence="4" id="KW-0804">Transcription</keyword>
<gene>
    <name evidence="7" type="ORF">HV832_04690</name>
</gene>
<dbReference type="GO" id="GO:0000976">
    <property type="term" value="F:transcription cis-regulatory region binding"/>
    <property type="evidence" value="ECO:0007669"/>
    <property type="project" value="TreeGrafter"/>
</dbReference>
<evidence type="ECO:0000313" key="8">
    <source>
        <dbReference type="Proteomes" id="UP000588051"/>
    </source>
</evidence>
<evidence type="ECO:0000256" key="2">
    <source>
        <dbReference type="ARBA" id="ARBA00023015"/>
    </source>
</evidence>
<evidence type="ECO:0000259" key="6">
    <source>
        <dbReference type="PROSITE" id="PS50977"/>
    </source>
</evidence>
<dbReference type="GO" id="GO:0003700">
    <property type="term" value="F:DNA-binding transcription factor activity"/>
    <property type="evidence" value="ECO:0007669"/>
    <property type="project" value="TreeGrafter"/>
</dbReference>
<protein>
    <submittedName>
        <fullName evidence="7">TetR family transcriptional regulator</fullName>
    </submittedName>
</protein>
<dbReference type="InterPro" id="IPR050109">
    <property type="entry name" value="HTH-type_TetR-like_transc_reg"/>
</dbReference>
<dbReference type="Pfam" id="PF08361">
    <property type="entry name" value="TetR_C_2"/>
    <property type="match status" value="1"/>
</dbReference>
<dbReference type="Proteomes" id="UP000588051">
    <property type="component" value="Unassembled WGS sequence"/>
</dbReference>
<sequence>MVRKTKEEAQETYTALLNAAEQVFSAKGVTNTTLNDVAQAAGMTRGAIYWHFKDKNALFQAMCDRAFLPMEGLLNEIAGTPQTDPITALRELNLHFLQLVSGDQQQRRVFDIIFHRCEKNLDLPFFETEQEKRTECLSKVESIIQHAVRIGQLHPDTDSWIAMQANHAFLVGIVHEWLEDPSAYSLADHAEDMIDIFLTGLFARPPLKKKSKENS</sequence>